<evidence type="ECO:0000259" key="6">
    <source>
        <dbReference type="PROSITE" id="PS51935"/>
    </source>
</evidence>
<dbReference type="PANTHER" id="PTHR47053:SF1">
    <property type="entry name" value="MUREIN DD-ENDOPEPTIDASE MEPH-RELATED"/>
    <property type="match status" value="1"/>
</dbReference>
<dbReference type="Proteomes" id="UP000315891">
    <property type="component" value="Chromosome"/>
</dbReference>
<evidence type="ECO:0000256" key="2">
    <source>
        <dbReference type="ARBA" id="ARBA00022670"/>
    </source>
</evidence>
<keyword evidence="4" id="KW-0788">Thiol protease</keyword>
<organism evidence="7 8">
    <name type="scientific">Pseudoluteimonas lycopersici</name>
    <dbReference type="NCBI Taxonomy" id="1324796"/>
    <lineage>
        <taxon>Bacteria</taxon>
        <taxon>Pseudomonadati</taxon>
        <taxon>Pseudomonadota</taxon>
        <taxon>Gammaproteobacteria</taxon>
        <taxon>Lysobacterales</taxon>
        <taxon>Lysobacteraceae</taxon>
        <taxon>Pseudoluteimonas</taxon>
    </lineage>
</organism>
<dbReference type="PANTHER" id="PTHR47053">
    <property type="entry name" value="MUREIN DD-ENDOPEPTIDASE MEPH-RELATED"/>
    <property type="match status" value="1"/>
</dbReference>
<dbReference type="SUPFAM" id="SSF54001">
    <property type="entry name" value="Cysteine proteinases"/>
    <property type="match status" value="1"/>
</dbReference>
<evidence type="ECO:0000256" key="1">
    <source>
        <dbReference type="ARBA" id="ARBA00007074"/>
    </source>
</evidence>
<protein>
    <submittedName>
        <fullName evidence="7">NlpC/P60 family protein</fullName>
    </submittedName>
</protein>
<sequence>MTTPDLAPGRPAATRYPFRVLRLLLAAAVLGLAFPALAQEAIVPGIGLENISAAAKAAAEEPTSTGDRALFLATDLVAPAKPVANAPAADATKPDSGVQTLLKRALALLGTPYRWGGTATNGFDCSGLVGYVFKTALGIELPRVSRDMANTGQRIDRSSLTAGDIVFFKVHGKRVDHVGIYVGNGQFLHAPSTGKDVMVSRLDQGYWSGKFMEARRVAGL</sequence>
<proteinExistence type="inferred from homology"/>
<dbReference type="AlphaFoldDB" id="A0A516V1V1"/>
<dbReference type="RefSeq" id="WP_143878000.1">
    <property type="nucleotide sequence ID" value="NZ_BAABLZ010000002.1"/>
</dbReference>
<reference evidence="7 8" key="1">
    <citation type="submission" date="2019-07" db="EMBL/GenBank/DDBJ databases">
        <title>Lysobacter weifangensis sp. nov., isolated from bensulfuron-methyl contaminated farmland soil.</title>
        <authorList>
            <person name="Zhao H."/>
        </authorList>
    </citation>
    <scope>NUCLEOTIDE SEQUENCE [LARGE SCALE GENOMIC DNA]</scope>
    <source>
        <strain evidence="7 8">CC-Bw-6</strain>
    </source>
</reference>
<dbReference type="GO" id="GO:0006508">
    <property type="term" value="P:proteolysis"/>
    <property type="evidence" value="ECO:0007669"/>
    <property type="project" value="UniProtKB-KW"/>
</dbReference>
<feature type="signal peptide" evidence="5">
    <location>
        <begin position="1"/>
        <end position="38"/>
    </location>
</feature>
<dbReference type="GO" id="GO:0008234">
    <property type="term" value="F:cysteine-type peptidase activity"/>
    <property type="evidence" value="ECO:0007669"/>
    <property type="project" value="UniProtKB-KW"/>
</dbReference>
<dbReference type="Pfam" id="PF00877">
    <property type="entry name" value="NLPC_P60"/>
    <property type="match status" value="1"/>
</dbReference>
<dbReference type="Gene3D" id="3.90.1720.10">
    <property type="entry name" value="endopeptidase domain like (from Nostoc punctiforme)"/>
    <property type="match status" value="1"/>
</dbReference>
<dbReference type="InterPro" id="IPR000064">
    <property type="entry name" value="NLP_P60_dom"/>
</dbReference>
<dbReference type="InterPro" id="IPR038765">
    <property type="entry name" value="Papain-like_cys_pep_sf"/>
</dbReference>
<feature type="chain" id="PRO_5021896224" evidence="5">
    <location>
        <begin position="39"/>
        <end position="220"/>
    </location>
</feature>
<dbReference type="InterPro" id="IPR051202">
    <property type="entry name" value="Peptidase_C40"/>
</dbReference>
<dbReference type="OrthoDB" id="9807055at2"/>
<feature type="domain" description="NlpC/P60" evidence="6">
    <location>
        <begin position="95"/>
        <end position="218"/>
    </location>
</feature>
<evidence type="ECO:0000256" key="3">
    <source>
        <dbReference type="ARBA" id="ARBA00022801"/>
    </source>
</evidence>
<evidence type="ECO:0000313" key="8">
    <source>
        <dbReference type="Proteomes" id="UP000315891"/>
    </source>
</evidence>
<keyword evidence="8" id="KW-1185">Reference proteome</keyword>
<evidence type="ECO:0000256" key="5">
    <source>
        <dbReference type="SAM" id="SignalP"/>
    </source>
</evidence>
<accession>A0A516V1V1</accession>
<dbReference type="EMBL" id="CP041742">
    <property type="protein sequence ID" value="QDQ72484.1"/>
    <property type="molecule type" value="Genomic_DNA"/>
</dbReference>
<keyword evidence="3" id="KW-0378">Hydrolase</keyword>
<evidence type="ECO:0000313" key="7">
    <source>
        <dbReference type="EMBL" id="QDQ72484.1"/>
    </source>
</evidence>
<name>A0A516V1V1_9GAMM</name>
<comment type="similarity">
    <text evidence="1">Belongs to the peptidase C40 family.</text>
</comment>
<keyword evidence="2" id="KW-0645">Protease</keyword>
<gene>
    <name evidence="7" type="ORF">FNZ56_00585</name>
</gene>
<evidence type="ECO:0000256" key="4">
    <source>
        <dbReference type="ARBA" id="ARBA00022807"/>
    </source>
</evidence>
<dbReference type="PROSITE" id="PS51935">
    <property type="entry name" value="NLPC_P60"/>
    <property type="match status" value="1"/>
</dbReference>
<keyword evidence="5" id="KW-0732">Signal</keyword>